<evidence type="ECO:0000256" key="11">
    <source>
        <dbReference type="ARBA" id="ARBA00022692"/>
    </source>
</evidence>
<dbReference type="EMBL" id="DPVV01000248">
    <property type="protein sequence ID" value="HCL02228.1"/>
    <property type="molecule type" value="Genomic_DNA"/>
</dbReference>
<dbReference type="InterPro" id="IPR000374">
    <property type="entry name" value="PC_trans"/>
</dbReference>
<dbReference type="GO" id="GO:0004605">
    <property type="term" value="F:phosphatidate cytidylyltransferase activity"/>
    <property type="evidence" value="ECO:0007669"/>
    <property type="project" value="UniProtKB-EC"/>
</dbReference>
<accession>A0A3D2X7A5</accession>
<dbReference type="Proteomes" id="UP000262969">
    <property type="component" value="Unassembled WGS sequence"/>
</dbReference>
<keyword evidence="8" id="KW-1003">Cell membrane</keyword>
<evidence type="ECO:0000256" key="5">
    <source>
        <dbReference type="ARBA" id="ARBA00010185"/>
    </source>
</evidence>
<evidence type="ECO:0000256" key="3">
    <source>
        <dbReference type="ARBA" id="ARBA00005119"/>
    </source>
</evidence>
<evidence type="ECO:0000256" key="16">
    <source>
        <dbReference type="ARBA" id="ARBA00023209"/>
    </source>
</evidence>
<evidence type="ECO:0000256" key="8">
    <source>
        <dbReference type="ARBA" id="ARBA00022475"/>
    </source>
</evidence>
<keyword evidence="16" id="KW-0594">Phospholipid biosynthesis</keyword>
<name>A0A3D2X7A5_9FIRM</name>
<feature type="transmembrane region" description="Helical" evidence="19">
    <location>
        <begin position="109"/>
        <end position="127"/>
    </location>
</feature>
<dbReference type="Pfam" id="PF01148">
    <property type="entry name" value="CTP_transf_1"/>
    <property type="match status" value="1"/>
</dbReference>
<organism evidence="20 21">
    <name type="scientific">Lachnoclostridium phytofermentans</name>
    <dbReference type="NCBI Taxonomy" id="66219"/>
    <lineage>
        <taxon>Bacteria</taxon>
        <taxon>Bacillati</taxon>
        <taxon>Bacillota</taxon>
        <taxon>Clostridia</taxon>
        <taxon>Lachnospirales</taxon>
        <taxon>Lachnospiraceae</taxon>
    </lineage>
</organism>
<evidence type="ECO:0000256" key="10">
    <source>
        <dbReference type="ARBA" id="ARBA00022679"/>
    </source>
</evidence>
<evidence type="ECO:0000256" key="2">
    <source>
        <dbReference type="ARBA" id="ARBA00004651"/>
    </source>
</evidence>
<feature type="transmembrane region" description="Helical" evidence="19">
    <location>
        <begin position="133"/>
        <end position="154"/>
    </location>
</feature>
<keyword evidence="14" id="KW-0443">Lipid metabolism</keyword>
<evidence type="ECO:0000256" key="7">
    <source>
        <dbReference type="ARBA" id="ARBA00019373"/>
    </source>
</evidence>
<evidence type="ECO:0000256" key="4">
    <source>
        <dbReference type="ARBA" id="ARBA00005189"/>
    </source>
</evidence>
<dbReference type="PROSITE" id="PS01315">
    <property type="entry name" value="CDS"/>
    <property type="match status" value="1"/>
</dbReference>
<comment type="caution">
    <text evidence="20">The sequence shown here is derived from an EMBL/GenBank/DDBJ whole genome shotgun (WGS) entry which is preliminary data.</text>
</comment>
<keyword evidence="9" id="KW-0444">Lipid biosynthesis</keyword>
<evidence type="ECO:0000256" key="15">
    <source>
        <dbReference type="ARBA" id="ARBA00023136"/>
    </source>
</evidence>
<keyword evidence="12 18" id="KW-0548">Nucleotidyltransferase</keyword>
<dbReference type="GO" id="GO:0005886">
    <property type="term" value="C:plasma membrane"/>
    <property type="evidence" value="ECO:0007669"/>
    <property type="project" value="UniProtKB-SubCell"/>
</dbReference>
<evidence type="ECO:0000256" key="6">
    <source>
        <dbReference type="ARBA" id="ARBA00012487"/>
    </source>
</evidence>
<keyword evidence="15 19" id="KW-0472">Membrane</keyword>
<keyword evidence="10 18" id="KW-0808">Transferase</keyword>
<comment type="pathway">
    <text evidence="4">Lipid metabolism.</text>
</comment>
<dbReference type="GO" id="GO:0016024">
    <property type="term" value="P:CDP-diacylglycerol biosynthetic process"/>
    <property type="evidence" value="ECO:0007669"/>
    <property type="project" value="UniProtKB-UniPathway"/>
</dbReference>
<feature type="transmembrane region" description="Helical" evidence="19">
    <location>
        <begin position="55"/>
        <end position="73"/>
    </location>
</feature>
<reference evidence="20 21" key="1">
    <citation type="journal article" date="2018" name="Nat. Biotechnol.">
        <title>A standardized bacterial taxonomy based on genome phylogeny substantially revises the tree of life.</title>
        <authorList>
            <person name="Parks D.H."/>
            <person name="Chuvochina M."/>
            <person name="Waite D.W."/>
            <person name="Rinke C."/>
            <person name="Skarshewski A."/>
            <person name="Chaumeil P.A."/>
            <person name="Hugenholtz P."/>
        </authorList>
    </citation>
    <scope>NUCLEOTIDE SEQUENCE [LARGE SCALE GENOMIC DNA]</scope>
    <source>
        <strain evidence="20">UBA11728</strain>
    </source>
</reference>
<feature type="transmembrane region" description="Helical" evidence="19">
    <location>
        <begin position="175"/>
        <end position="194"/>
    </location>
</feature>
<protein>
    <recommendedName>
        <fullName evidence="7 18">Phosphatidate cytidylyltransferase</fullName>
        <ecNumber evidence="6 18">2.7.7.41</ecNumber>
    </recommendedName>
</protein>
<evidence type="ECO:0000256" key="18">
    <source>
        <dbReference type="RuleBase" id="RU003938"/>
    </source>
</evidence>
<feature type="transmembrane region" description="Helical" evidence="19">
    <location>
        <begin position="79"/>
        <end position="97"/>
    </location>
</feature>
<evidence type="ECO:0000313" key="21">
    <source>
        <dbReference type="Proteomes" id="UP000262969"/>
    </source>
</evidence>
<dbReference type="PANTHER" id="PTHR46382">
    <property type="entry name" value="PHOSPHATIDATE CYTIDYLYLTRANSFERASE"/>
    <property type="match status" value="1"/>
</dbReference>
<keyword evidence="11 18" id="KW-0812">Transmembrane</keyword>
<evidence type="ECO:0000256" key="12">
    <source>
        <dbReference type="ARBA" id="ARBA00022695"/>
    </source>
</evidence>
<dbReference type="AlphaFoldDB" id="A0A3D2X7A5"/>
<dbReference type="EC" id="2.7.7.41" evidence="6 18"/>
<feature type="transmembrane region" description="Helical" evidence="19">
    <location>
        <begin position="206"/>
        <end position="227"/>
    </location>
</feature>
<evidence type="ECO:0000256" key="17">
    <source>
        <dbReference type="ARBA" id="ARBA00023264"/>
    </source>
</evidence>
<comment type="similarity">
    <text evidence="5 18">Belongs to the CDS family.</text>
</comment>
<dbReference type="UniPathway" id="UPA00557">
    <property type="reaction ID" value="UER00614"/>
</dbReference>
<feature type="transmembrane region" description="Helical" evidence="19">
    <location>
        <begin position="15"/>
        <end position="43"/>
    </location>
</feature>
<evidence type="ECO:0000256" key="1">
    <source>
        <dbReference type="ARBA" id="ARBA00001698"/>
    </source>
</evidence>
<evidence type="ECO:0000256" key="9">
    <source>
        <dbReference type="ARBA" id="ARBA00022516"/>
    </source>
</evidence>
<evidence type="ECO:0000256" key="14">
    <source>
        <dbReference type="ARBA" id="ARBA00023098"/>
    </source>
</evidence>
<sequence>MKDQTFLVRFRSSCILMIVTIAAMLLGGEVLFALLLAISLIGMMELYRVLKMSKSILAFSGYIFCILFYMLVYFNKTELIFPLLIGFLLVLMGVYVFSFPKFHSDQVTLVYFGLVYVGVMLSFIYRVRILENGFLLVWMIFIGAWGSDTCAYLVGRKIGKHKMAPILSPKKSVEGLFGGILGAALIGFLFATIFKGQLTSISNPQVSFAIIGGCSAMISTIGDLAASAIKRNHEVKDYGKLIPGHGGILDRFDSIIFTAPIVYYLLQVL</sequence>
<keyword evidence="17" id="KW-1208">Phospholipid metabolism</keyword>
<comment type="subcellular location">
    <subcellularLocation>
        <location evidence="2">Cell membrane</location>
        <topology evidence="2">Multi-pass membrane protein</topology>
    </subcellularLocation>
</comment>
<comment type="pathway">
    <text evidence="3 18">Phospholipid metabolism; CDP-diacylglycerol biosynthesis; CDP-diacylglycerol from sn-glycerol 3-phosphate: step 3/3.</text>
</comment>
<evidence type="ECO:0000256" key="19">
    <source>
        <dbReference type="SAM" id="Phobius"/>
    </source>
</evidence>
<evidence type="ECO:0000256" key="13">
    <source>
        <dbReference type="ARBA" id="ARBA00022989"/>
    </source>
</evidence>
<gene>
    <name evidence="20" type="ORF">DHW61_07415</name>
</gene>
<proteinExistence type="inferred from homology"/>
<evidence type="ECO:0000313" key="20">
    <source>
        <dbReference type="EMBL" id="HCL02228.1"/>
    </source>
</evidence>
<keyword evidence="13 19" id="KW-1133">Transmembrane helix</keyword>
<comment type="catalytic activity">
    <reaction evidence="1 18">
        <text>a 1,2-diacyl-sn-glycero-3-phosphate + CTP + H(+) = a CDP-1,2-diacyl-sn-glycerol + diphosphate</text>
        <dbReference type="Rhea" id="RHEA:16229"/>
        <dbReference type="ChEBI" id="CHEBI:15378"/>
        <dbReference type="ChEBI" id="CHEBI:33019"/>
        <dbReference type="ChEBI" id="CHEBI:37563"/>
        <dbReference type="ChEBI" id="CHEBI:58332"/>
        <dbReference type="ChEBI" id="CHEBI:58608"/>
        <dbReference type="EC" id="2.7.7.41"/>
    </reaction>
</comment>
<dbReference type="PANTHER" id="PTHR46382:SF1">
    <property type="entry name" value="PHOSPHATIDATE CYTIDYLYLTRANSFERASE"/>
    <property type="match status" value="1"/>
</dbReference>